<reference evidence="1" key="1">
    <citation type="submission" date="2014-09" db="EMBL/GenBank/DDBJ databases">
        <authorList>
            <person name="Magalhaes I.L.F."/>
            <person name="Oliveira U."/>
            <person name="Santos F.R."/>
            <person name="Vidigal T.H.D.A."/>
            <person name="Brescovit A.D."/>
            <person name="Santos A.J."/>
        </authorList>
    </citation>
    <scope>NUCLEOTIDE SEQUENCE</scope>
    <source>
        <tissue evidence="1">Shoot tissue taken approximately 20 cm above the soil surface</tissue>
    </source>
</reference>
<dbReference type="EMBL" id="GBRH01275343">
    <property type="protein sequence ID" value="JAD22552.1"/>
    <property type="molecule type" value="Transcribed_RNA"/>
</dbReference>
<organism evidence="1">
    <name type="scientific">Arundo donax</name>
    <name type="common">Giant reed</name>
    <name type="synonym">Donax arundinaceus</name>
    <dbReference type="NCBI Taxonomy" id="35708"/>
    <lineage>
        <taxon>Eukaryota</taxon>
        <taxon>Viridiplantae</taxon>
        <taxon>Streptophyta</taxon>
        <taxon>Embryophyta</taxon>
        <taxon>Tracheophyta</taxon>
        <taxon>Spermatophyta</taxon>
        <taxon>Magnoliopsida</taxon>
        <taxon>Liliopsida</taxon>
        <taxon>Poales</taxon>
        <taxon>Poaceae</taxon>
        <taxon>PACMAD clade</taxon>
        <taxon>Arundinoideae</taxon>
        <taxon>Arundineae</taxon>
        <taxon>Arundo</taxon>
    </lineage>
</organism>
<sequence>MYILPTSVFVLKIFSIRTLARNPVPPVMRKFFPPRNSAIPILPALCADDAGRARDSRPCNEQVGSLPPALHATVLSLLCFLNNNGTPLPTVKLGVRLAAMTARLERFVHELSMAAKEVRCEPGAIVDKLAMQSAM</sequence>
<evidence type="ECO:0000313" key="1">
    <source>
        <dbReference type="EMBL" id="JAD22552.1"/>
    </source>
</evidence>
<dbReference type="AlphaFoldDB" id="A0A0A8YI10"/>
<reference evidence="1" key="2">
    <citation type="journal article" date="2015" name="Data Brief">
        <title>Shoot transcriptome of the giant reed, Arundo donax.</title>
        <authorList>
            <person name="Barrero R.A."/>
            <person name="Guerrero F.D."/>
            <person name="Moolhuijzen P."/>
            <person name="Goolsby J.A."/>
            <person name="Tidwell J."/>
            <person name="Bellgard S.E."/>
            <person name="Bellgard M.I."/>
        </authorList>
    </citation>
    <scope>NUCLEOTIDE SEQUENCE</scope>
    <source>
        <tissue evidence="1">Shoot tissue taken approximately 20 cm above the soil surface</tissue>
    </source>
</reference>
<accession>A0A0A8YI10</accession>
<proteinExistence type="predicted"/>
<protein>
    <submittedName>
        <fullName evidence="1">Uncharacterized protein</fullName>
    </submittedName>
</protein>
<name>A0A0A8YI10_ARUDO</name>